<comment type="cofactor">
    <cofactor evidence="1">
        <name>FAD</name>
        <dbReference type="ChEBI" id="CHEBI:57692"/>
    </cofactor>
</comment>
<keyword evidence="4" id="KW-0274">FAD</keyword>
<feature type="domain" description="Acyl-CoA dehydrogenase/oxidase C-terminal" evidence="6">
    <location>
        <begin position="232"/>
        <end position="371"/>
    </location>
</feature>
<comment type="similarity">
    <text evidence="2">Belongs to the acyl-CoA dehydrogenase family.</text>
</comment>
<protein>
    <submittedName>
        <fullName evidence="8">Acyl-CoA dehydrogenase family protein</fullName>
        <ecNumber evidence="8">1.-.-.-</ecNumber>
    </submittedName>
</protein>
<evidence type="ECO:0000259" key="7">
    <source>
        <dbReference type="Pfam" id="PF02771"/>
    </source>
</evidence>
<reference evidence="9" key="1">
    <citation type="journal article" date="2019" name="Int. J. Syst. Evol. Microbiol.">
        <title>The Global Catalogue of Microorganisms (GCM) 10K type strain sequencing project: providing services to taxonomists for standard genome sequencing and annotation.</title>
        <authorList>
            <consortium name="The Broad Institute Genomics Platform"/>
            <consortium name="The Broad Institute Genome Sequencing Center for Infectious Disease"/>
            <person name="Wu L."/>
            <person name="Ma J."/>
        </authorList>
    </citation>
    <scope>NUCLEOTIDE SEQUENCE [LARGE SCALE GENOMIC DNA]</scope>
    <source>
        <strain evidence="9">KCTC 42087</strain>
    </source>
</reference>
<name>A0ABW1AIV6_9ACTN</name>
<dbReference type="EC" id="1.-.-.-" evidence="8"/>
<accession>A0ABW1AIV6</accession>
<dbReference type="InterPro" id="IPR009100">
    <property type="entry name" value="AcylCoA_DH/oxidase_NM_dom_sf"/>
</dbReference>
<evidence type="ECO:0000256" key="5">
    <source>
        <dbReference type="ARBA" id="ARBA00023002"/>
    </source>
</evidence>
<feature type="domain" description="Acyl-CoA dehydrogenase/oxidase N-terminal" evidence="7">
    <location>
        <begin position="7"/>
        <end position="108"/>
    </location>
</feature>
<evidence type="ECO:0000259" key="6">
    <source>
        <dbReference type="Pfam" id="PF00441"/>
    </source>
</evidence>
<dbReference type="InterPro" id="IPR009075">
    <property type="entry name" value="AcylCo_DH/oxidase_C"/>
</dbReference>
<dbReference type="Proteomes" id="UP001596074">
    <property type="component" value="Unassembled WGS sequence"/>
</dbReference>
<dbReference type="EMBL" id="JBHSON010000156">
    <property type="protein sequence ID" value="MFC5754461.1"/>
    <property type="molecule type" value="Genomic_DNA"/>
</dbReference>
<dbReference type="SUPFAM" id="SSF47203">
    <property type="entry name" value="Acyl-CoA dehydrogenase C-terminal domain-like"/>
    <property type="match status" value="1"/>
</dbReference>
<dbReference type="Gene3D" id="2.40.110.10">
    <property type="entry name" value="Butyryl-CoA Dehydrogenase, subunit A, domain 2"/>
    <property type="match status" value="1"/>
</dbReference>
<proteinExistence type="inferred from homology"/>
<keyword evidence="9" id="KW-1185">Reference proteome</keyword>
<dbReference type="PANTHER" id="PTHR43884">
    <property type="entry name" value="ACYL-COA DEHYDROGENASE"/>
    <property type="match status" value="1"/>
</dbReference>
<evidence type="ECO:0000256" key="2">
    <source>
        <dbReference type="ARBA" id="ARBA00009347"/>
    </source>
</evidence>
<gene>
    <name evidence="8" type="ORF">ACFPZN_53370</name>
</gene>
<dbReference type="RefSeq" id="WP_378292584.1">
    <property type="nucleotide sequence ID" value="NZ_JBHSON010000156.1"/>
</dbReference>
<evidence type="ECO:0000256" key="4">
    <source>
        <dbReference type="ARBA" id="ARBA00022827"/>
    </source>
</evidence>
<dbReference type="GO" id="GO:0016491">
    <property type="term" value="F:oxidoreductase activity"/>
    <property type="evidence" value="ECO:0007669"/>
    <property type="project" value="UniProtKB-KW"/>
</dbReference>
<dbReference type="InterPro" id="IPR013786">
    <property type="entry name" value="AcylCoA_DH/ox_N"/>
</dbReference>
<evidence type="ECO:0000313" key="8">
    <source>
        <dbReference type="EMBL" id="MFC5754461.1"/>
    </source>
</evidence>
<dbReference type="Gene3D" id="1.20.140.10">
    <property type="entry name" value="Butyryl-CoA Dehydrogenase, subunit A, domain 3"/>
    <property type="match status" value="1"/>
</dbReference>
<organism evidence="8 9">
    <name type="scientific">Actinomadura rugatobispora</name>
    <dbReference type="NCBI Taxonomy" id="1994"/>
    <lineage>
        <taxon>Bacteria</taxon>
        <taxon>Bacillati</taxon>
        <taxon>Actinomycetota</taxon>
        <taxon>Actinomycetes</taxon>
        <taxon>Streptosporangiales</taxon>
        <taxon>Thermomonosporaceae</taxon>
        <taxon>Actinomadura</taxon>
    </lineage>
</organism>
<dbReference type="SUPFAM" id="SSF56645">
    <property type="entry name" value="Acyl-CoA dehydrogenase NM domain-like"/>
    <property type="match status" value="1"/>
</dbReference>
<dbReference type="Pfam" id="PF02771">
    <property type="entry name" value="Acyl-CoA_dh_N"/>
    <property type="match status" value="1"/>
</dbReference>
<keyword evidence="5 8" id="KW-0560">Oxidoreductase</keyword>
<dbReference type="InterPro" id="IPR046373">
    <property type="entry name" value="Acyl-CoA_Oxase/DH_mid-dom_sf"/>
</dbReference>
<sequence>MEFDLSSDQKLFLATAREFLEKEYPLDRIRRSGEAETGFDRDWWSRAAELGWTALLVPEELGGGSVSGNGVRDLALLAEELGTGVAPGALLATNVVLAGLVAAHGTGPGHAAEIEALVSGESIASWAVYEPGGSWAPLAPGLTASPSAGGGFRLEGVKDRVEAAGQADLLLVTAATPDGTAQFLVPAVADGVSVTAQRSLDLTRKFGSVRFDGVEVDASALVGAPGDARAVERQLQVALVIQCAEVCGGLTRMFDATLKWAFDRYTFGRPIASYQALKHRFADNRTWLEACRATTFAAAAAVQDDAADAAKLVSVAKSFVGDRSLTVLQDCVQIHGGIGVTWEHDLHVFLRRATVDHSLYGTPDEHRRRLADLAGL</sequence>
<keyword evidence="3" id="KW-0285">Flavoprotein</keyword>
<evidence type="ECO:0000256" key="1">
    <source>
        <dbReference type="ARBA" id="ARBA00001974"/>
    </source>
</evidence>
<evidence type="ECO:0000256" key="3">
    <source>
        <dbReference type="ARBA" id="ARBA00022630"/>
    </source>
</evidence>
<dbReference type="Pfam" id="PF00441">
    <property type="entry name" value="Acyl-CoA_dh_1"/>
    <property type="match status" value="1"/>
</dbReference>
<dbReference type="InterPro" id="IPR036250">
    <property type="entry name" value="AcylCo_DH-like_C"/>
</dbReference>
<dbReference type="Gene3D" id="1.10.540.10">
    <property type="entry name" value="Acyl-CoA dehydrogenase/oxidase, N-terminal domain"/>
    <property type="match status" value="1"/>
</dbReference>
<dbReference type="PANTHER" id="PTHR43884:SF20">
    <property type="entry name" value="ACYL-COA DEHYDROGENASE FADE28"/>
    <property type="match status" value="1"/>
</dbReference>
<comment type="caution">
    <text evidence="8">The sequence shown here is derived from an EMBL/GenBank/DDBJ whole genome shotgun (WGS) entry which is preliminary data.</text>
</comment>
<evidence type="ECO:0000313" key="9">
    <source>
        <dbReference type="Proteomes" id="UP001596074"/>
    </source>
</evidence>
<dbReference type="InterPro" id="IPR037069">
    <property type="entry name" value="AcylCoA_DH/ox_N_sf"/>
</dbReference>